<accession>A0A2T4UG00</accession>
<proteinExistence type="predicted"/>
<sequence length="437" mass="46633">MIDPRDRRTGGVNRARVALEVRRGAKPAVTVALFLALGLGLALFILSRVSPNSLADTSEVAFAVDDVTAVQPGINEVRFKGVPVGTIEQIDVRGDQPVLKVRVRSEFGRIYKDARAQLRPNTALQDMFLDIVDRGTEAAGVADPDEPLAPSQTELPVNISEVLNLFGPSQRARLSTLLDDLGNGMKDRGRSLHDVFVTVVPFVDAAGRVSRQLAARRPQVRRLVHNTAVLTRELGQRERLLRRLLTTGSATLATLQQGAPDLDATLRRLPTTLSSIDSSFVATRGVLDDVDGALQALGPVADDLPSALRGLEDLAGDLAPAVAALRSPVRDLVPLAKVLRPVAGDLDAAISALRPQIDTVDKVTRNLAACKKGVQGFFQWNASISKFGDSRGPVPRGNVVVGAQSSSVLNDPNEYAPEACTPGKVIGGRVPTAKDKH</sequence>
<dbReference type="RefSeq" id="WP_107566604.1">
    <property type="nucleotide sequence ID" value="NZ_PYYB01000001.1"/>
</dbReference>
<dbReference type="OrthoDB" id="5242258at2"/>
<keyword evidence="1" id="KW-0812">Transmembrane</keyword>
<dbReference type="Proteomes" id="UP000240739">
    <property type="component" value="Unassembled WGS sequence"/>
</dbReference>
<name>A0A2T4UG00_9ACTN</name>
<evidence type="ECO:0000256" key="1">
    <source>
        <dbReference type="SAM" id="Phobius"/>
    </source>
</evidence>
<reference evidence="3 4" key="1">
    <citation type="submission" date="2018-03" db="EMBL/GenBank/DDBJ databases">
        <title>Aquarubrobacter algicola gen. nov., sp. nov., a novel actinobacterium isolated from shallow eutrophic lake during the end of cyanobacterial harmful algal blooms.</title>
        <authorList>
            <person name="Chun S.J."/>
        </authorList>
    </citation>
    <scope>NUCLEOTIDE SEQUENCE [LARGE SCALE GENOMIC DNA]</scope>
    <source>
        <strain evidence="3 4">Seoho-28</strain>
    </source>
</reference>
<dbReference type="PANTHER" id="PTHR33371">
    <property type="entry name" value="INTERMEMBRANE PHOSPHOLIPID TRANSPORT SYSTEM BINDING PROTEIN MLAD-RELATED"/>
    <property type="match status" value="1"/>
</dbReference>
<dbReference type="PANTHER" id="PTHR33371:SF16">
    <property type="entry name" value="MCE-FAMILY PROTEIN MCE3F"/>
    <property type="match status" value="1"/>
</dbReference>
<feature type="transmembrane region" description="Helical" evidence="1">
    <location>
        <begin position="28"/>
        <end position="46"/>
    </location>
</feature>
<dbReference type="InterPro" id="IPR003399">
    <property type="entry name" value="Mce/MlaD"/>
</dbReference>
<protein>
    <recommendedName>
        <fullName evidence="2">Mce/MlaD domain-containing protein</fullName>
    </recommendedName>
</protein>
<comment type="caution">
    <text evidence="3">The sequence shown here is derived from an EMBL/GenBank/DDBJ whole genome shotgun (WGS) entry which is preliminary data.</text>
</comment>
<evidence type="ECO:0000259" key="2">
    <source>
        <dbReference type="Pfam" id="PF02470"/>
    </source>
</evidence>
<keyword evidence="1" id="KW-0472">Membrane</keyword>
<dbReference type="AlphaFoldDB" id="A0A2T4UG00"/>
<dbReference type="Pfam" id="PF02470">
    <property type="entry name" value="MlaD"/>
    <property type="match status" value="1"/>
</dbReference>
<dbReference type="InterPro" id="IPR052336">
    <property type="entry name" value="MlaD_Phospholipid_Transporter"/>
</dbReference>
<evidence type="ECO:0000313" key="4">
    <source>
        <dbReference type="Proteomes" id="UP000240739"/>
    </source>
</evidence>
<keyword evidence="4" id="KW-1185">Reference proteome</keyword>
<organism evidence="3 4">
    <name type="scientific">Paraconexibacter algicola</name>
    <dbReference type="NCBI Taxonomy" id="2133960"/>
    <lineage>
        <taxon>Bacteria</taxon>
        <taxon>Bacillati</taxon>
        <taxon>Actinomycetota</taxon>
        <taxon>Thermoleophilia</taxon>
        <taxon>Solirubrobacterales</taxon>
        <taxon>Paraconexibacteraceae</taxon>
        <taxon>Paraconexibacter</taxon>
    </lineage>
</organism>
<feature type="domain" description="Mce/MlaD" evidence="2">
    <location>
        <begin position="57"/>
        <end position="132"/>
    </location>
</feature>
<dbReference type="GO" id="GO:0005576">
    <property type="term" value="C:extracellular region"/>
    <property type="evidence" value="ECO:0007669"/>
    <property type="project" value="TreeGrafter"/>
</dbReference>
<dbReference type="EMBL" id="PYYB01000001">
    <property type="protein sequence ID" value="PTL58166.1"/>
    <property type="molecule type" value="Genomic_DNA"/>
</dbReference>
<keyword evidence="1" id="KW-1133">Transmembrane helix</keyword>
<evidence type="ECO:0000313" key="3">
    <source>
        <dbReference type="EMBL" id="PTL58166.1"/>
    </source>
</evidence>
<gene>
    <name evidence="3" type="ORF">C7Y72_00120</name>
</gene>